<dbReference type="PANTHER" id="PTHR43817">
    <property type="entry name" value="GLYCOSYL HYDROLASE"/>
    <property type="match status" value="1"/>
</dbReference>
<evidence type="ECO:0000256" key="1">
    <source>
        <dbReference type="ARBA" id="ARBA00022729"/>
    </source>
</evidence>
<keyword evidence="2" id="KW-0378">Hydrolase</keyword>
<evidence type="ECO:0000256" key="3">
    <source>
        <dbReference type="SAM" id="MobiDB-lite"/>
    </source>
</evidence>
<comment type="caution">
    <text evidence="5">The sequence shown here is derived from an EMBL/GenBank/DDBJ whole genome shotgun (WGS) entry which is preliminary data.</text>
</comment>
<dbReference type="PATRIC" id="fig|1219045.3.peg.1250"/>
<dbReference type="EMBL" id="JFZA02000007">
    <property type="protein sequence ID" value="KFG91030.1"/>
    <property type="molecule type" value="Genomic_DNA"/>
</dbReference>
<dbReference type="AlphaFoldDB" id="A0A086PCB2"/>
<dbReference type="Pfam" id="PF17132">
    <property type="entry name" value="Glyco_hydro_106"/>
    <property type="match status" value="1"/>
</dbReference>
<feature type="compositionally biased region" description="Polar residues" evidence="3">
    <location>
        <begin position="39"/>
        <end position="56"/>
    </location>
</feature>
<dbReference type="GO" id="GO:0004553">
    <property type="term" value="F:hydrolase activity, hydrolyzing O-glycosyl compounds"/>
    <property type="evidence" value="ECO:0007669"/>
    <property type="project" value="UniProtKB-ARBA"/>
</dbReference>
<dbReference type="Gene3D" id="2.60.120.260">
    <property type="entry name" value="Galactose-binding domain-like"/>
    <property type="match status" value="2"/>
</dbReference>
<dbReference type="PANTHER" id="PTHR43817:SF1">
    <property type="entry name" value="HYDROLASE, FAMILY 43, PUTATIVE (AFU_ORTHOLOGUE AFUA_3G01660)-RELATED"/>
    <property type="match status" value="1"/>
</dbReference>
<evidence type="ECO:0000313" key="5">
    <source>
        <dbReference type="EMBL" id="KFG91030.1"/>
    </source>
</evidence>
<organism evidence="5 6">
    <name type="scientific">Sphingobium herbicidovorans (strain ATCC 700291 / DSM 11019 / CCUG 56400 / KCTC 2939 / LMG 18315 / NBRC 16415 / MH)</name>
    <name type="common">Sphingomonas herbicidovorans</name>
    <dbReference type="NCBI Taxonomy" id="1219045"/>
    <lineage>
        <taxon>Bacteria</taxon>
        <taxon>Pseudomonadati</taxon>
        <taxon>Pseudomonadota</taxon>
        <taxon>Alphaproteobacteria</taxon>
        <taxon>Sphingomonadales</taxon>
        <taxon>Sphingomonadaceae</taxon>
        <taxon>Sphingobium</taxon>
    </lineage>
</organism>
<dbReference type="Proteomes" id="UP000024284">
    <property type="component" value="Unassembled WGS sequence"/>
</dbReference>
<reference evidence="5" key="1">
    <citation type="submission" date="2014-08" db="EMBL/GenBank/DDBJ databases">
        <title>Draft genome sequences of Sphingobium herbicidovorans.</title>
        <authorList>
            <person name="Gan H.M."/>
            <person name="Gan H.Y."/>
            <person name="Savka M.A."/>
        </authorList>
    </citation>
    <scope>NUCLEOTIDE SEQUENCE [LARGE SCALE GENOMIC DNA]</scope>
    <source>
        <strain evidence="5">NBRC 16415</strain>
    </source>
</reference>
<dbReference type="InterPro" id="IPR008979">
    <property type="entry name" value="Galactose-bd-like_sf"/>
</dbReference>
<accession>A0A086PCB2</accession>
<gene>
    <name evidence="5" type="primary">rhaM</name>
    <name evidence="5" type="ORF">BV98_001223</name>
</gene>
<dbReference type="NCBIfam" id="NF045579">
    <property type="entry name" value="rhamnoside_JR"/>
    <property type="match status" value="1"/>
</dbReference>
<dbReference type="Pfam" id="PF22666">
    <property type="entry name" value="Glyco_hydro_2_N2"/>
    <property type="match status" value="1"/>
</dbReference>
<name>A0A086PCB2_SPHHM</name>
<evidence type="ECO:0000313" key="6">
    <source>
        <dbReference type="Proteomes" id="UP000024284"/>
    </source>
</evidence>
<sequence length="1166" mass="126055">MTQLTPQYCKRHSSAPLSRSLAWIIAGSGMLAAPASGQMPRQSAEGGQQLHQRQANTPSTAAVAARVPASSSIDPLERGFHAPPDSAKPRVWWHWMNGNVSKDGITKDLAWMKRVGIGGVQNFDAGLTTPQIVDRRLIYMTPEWKDAFRYAVDLAEKSGLEFTIASSPGWSETGGPWVAPEDGMKKLVWSETTLKGGRRFVGKLATPPSQTGPFQAISLARPEASSAAIPTSFYADALVLAFPLDTSAALSRPKRVTAGGMVVDPAALFDADMTTGIDIPKGSASEPAAIVLQYDAPQTIRAVSSLVRSAGFTAVPPQLEASDDGKTWRRVATLTAGSIPSTASFAPVTGRFFRLLFTPSTGSGRLAGFAPAPGFDISGGIEMGGAPQRAGVFDLQLTGEAKVNAFERKAGFGVVDDYFALDKDVGSDSAGIAPTSVINLTTRMGADGKLDWTPPPGRWKVLRLGYSLTGSANSPASPEATGLEVDKYDGTAVRAYLSTYLGMYRDTVGPDLIGKQGVRALLTDSIEAGPSNWTPRITEQFKALRGYDPLPWLPALTGTIIGSRSQSDRFLFDYRRTLGELIASEHYGQIADFAHENGLIVYGESLEGTRHTLGDDIDMRRYADIPMAAFWSYAKGKKPESLYVADVRGAASTANIYGRRLVAAESLTSMFAPWAHSPADLKPVIDAEFIYGVNRPVIHTSVHQPVDDKLPSLSLKIFGQYFNRHDTWAEMARPWMDYMSRSSFMLQQGRNVSDVAYLYGEEAPVGVMNSEKPLADLPVRYGFDFVSANSLLTQFSVDNGLVLTQGGARYKLLYLGGQSDRMSLPVLRKLHDLVRAGATLVGHAPVASLGLAADPAEFDRLVKQMWAGGEQTALGLGRVIASRQPETVLASMGVLPDFDYEKVDPDSELLFRHRSLDDGEVYFVSNRLGPSQNINATFRVAGKAAEIWRADTGTIEPVSYRIDGSRTVVPLNMGSQESFFVVFRKPAAVAQQTIAIPSLTPVHTLNGAWNVAFEKNRGAPPSIRLPALGSLAEQSDAGVRYYSGVSTYTTSFAFPNELKPTAAFTLDLGQVGDVAEVRVNGQLVGTAWKAPYQVKLGHALKRGRNEIEVRVANLWANRLIGDKQPGMKKVTFTTVGTYLRNAPLRPSGLIGPVQLLREDRSRARTH</sequence>
<dbReference type="SUPFAM" id="SSF49785">
    <property type="entry name" value="Galactose-binding domain-like"/>
    <property type="match status" value="2"/>
</dbReference>
<evidence type="ECO:0000259" key="4">
    <source>
        <dbReference type="Pfam" id="PF22666"/>
    </source>
</evidence>
<protein>
    <submittedName>
        <fullName evidence="5">Alpha-L-rhamnosidase</fullName>
    </submittedName>
</protein>
<keyword evidence="1" id="KW-0732">Signal</keyword>
<dbReference type="eggNOG" id="COG3250">
    <property type="taxonomic scope" value="Bacteria"/>
</dbReference>
<proteinExistence type="predicted"/>
<dbReference type="STRING" id="76947.GCA_002080435_03474"/>
<dbReference type="InterPro" id="IPR054593">
    <property type="entry name" value="Beta-mannosidase-like_N2"/>
</dbReference>
<feature type="region of interest" description="Disordered" evidence="3">
    <location>
        <begin position="34"/>
        <end position="62"/>
    </location>
</feature>
<keyword evidence="6" id="KW-1185">Reference proteome</keyword>
<feature type="domain" description="Beta-mannosidase-like galactose-binding" evidence="4">
    <location>
        <begin position="1047"/>
        <end position="1131"/>
    </location>
</feature>
<evidence type="ECO:0000256" key="2">
    <source>
        <dbReference type="ARBA" id="ARBA00022801"/>
    </source>
</evidence>